<evidence type="ECO:0000313" key="4">
    <source>
        <dbReference type="Proteomes" id="UP000032566"/>
    </source>
</evidence>
<dbReference type="RefSeq" id="WP_044397240.1">
    <property type="nucleotide sequence ID" value="NZ_JXYQ01000022.1"/>
</dbReference>
<dbReference type="AlphaFoldDB" id="A0A0D7K9K3"/>
<dbReference type="InterPro" id="IPR036709">
    <property type="entry name" value="Autotransporte_beta_dom_sf"/>
</dbReference>
<organism evidence="3 4">
    <name type="scientific">Acidovorax temperans</name>
    <dbReference type="NCBI Taxonomy" id="80878"/>
    <lineage>
        <taxon>Bacteria</taxon>
        <taxon>Pseudomonadati</taxon>
        <taxon>Pseudomonadota</taxon>
        <taxon>Betaproteobacteria</taxon>
        <taxon>Burkholderiales</taxon>
        <taxon>Comamonadaceae</taxon>
        <taxon>Acidovorax</taxon>
    </lineage>
</organism>
<feature type="signal peptide" evidence="1">
    <location>
        <begin position="1"/>
        <end position="24"/>
    </location>
</feature>
<dbReference type="Pfam" id="PF19783">
    <property type="entry name" value="DUF6268"/>
    <property type="match status" value="1"/>
</dbReference>
<evidence type="ECO:0000313" key="3">
    <source>
        <dbReference type="EMBL" id="KJA11000.1"/>
    </source>
</evidence>
<evidence type="ECO:0000256" key="1">
    <source>
        <dbReference type="SAM" id="SignalP"/>
    </source>
</evidence>
<accession>A0A0D7K9K3</accession>
<sequence length="300" mass="31894">MRLSRLSSALVASATLGLAASAHAQNGAWQPFVSVSPVYQGNSDVDDGGRFKVDGVTVRGGASTTWGAGNRIGVTLSYDQYDYSFDNVSAFGAQAPWGDVRRYGVSVPVSWALSNDWSLTVAPSVDWFGEKSASNSESRVWGAMVSGVKQFGGGNRLGVGLGVYDQIEKTSVFPVVIVDWRLNDRWRLVNPPPSGPAGTAGLELDYRFDGDWTAGVGVAYRSVRFRLNDRASAPGGVGEESGVPLFLRVTRNLGPQMALHLYGGAVVGGKLRLEDASGNLIKKQSYKTAPLVGVSLVGRF</sequence>
<feature type="chain" id="PRO_5002320947" description="DUF6268 domain-containing protein" evidence="1">
    <location>
        <begin position="25"/>
        <end position="300"/>
    </location>
</feature>
<keyword evidence="4" id="KW-1185">Reference proteome</keyword>
<dbReference type="EMBL" id="JXYQ01000022">
    <property type="protein sequence ID" value="KJA11000.1"/>
    <property type="molecule type" value="Genomic_DNA"/>
</dbReference>
<keyword evidence="1" id="KW-0732">Signal</keyword>
<gene>
    <name evidence="3" type="ORF">RP29_08330</name>
</gene>
<proteinExistence type="predicted"/>
<evidence type="ECO:0000259" key="2">
    <source>
        <dbReference type="Pfam" id="PF19783"/>
    </source>
</evidence>
<dbReference type="STRING" id="80878.RP29_08330"/>
<name>A0A0D7K9K3_9BURK</name>
<dbReference type="Proteomes" id="UP000032566">
    <property type="component" value="Unassembled WGS sequence"/>
</dbReference>
<dbReference type="PATRIC" id="fig|80878.5.peg.1187"/>
<reference evidence="3 4" key="1">
    <citation type="submission" date="2014-12" db="EMBL/GenBank/DDBJ databases">
        <title>Isolation of bacteria from lake water.</title>
        <authorList>
            <person name="Sheng K.-Y."/>
            <person name="Chin P.-S."/>
            <person name="Chan K.-G."/>
            <person name="Tan G.S."/>
        </authorList>
    </citation>
    <scope>NUCLEOTIDE SEQUENCE [LARGE SCALE GENOMIC DNA]</scope>
    <source>
        <strain evidence="3 4">KY4</strain>
    </source>
</reference>
<dbReference type="InterPro" id="IPR046235">
    <property type="entry name" value="DUF6268"/>
</dbReference>
<feature type="domain" description="DUF6268" evidence="2">
    <location>
        <begin position="112"/>
        <end position="189"/>
    </location>
</feature>
<protein>
    <recommendedName>
        <fullName evidence="2">DUF6268 domain-containing protein</fullName>
    </recommendedName>
</protein>
<comment type="caution">
    <text evidence="3">The sequence shown here is derived from an EMBL/GenBank/DDBJ whole genome shotgun (WGS) entry which is preliminary data.</text>
</comment>
<dbReference type="SUPFAM" id="SSF103515">
    <property type="entry name" value="Autotransporter"/>
    <property type="match status" value="1"/>
</dbReference>
<dbReference type="OrthoDB" id="190240at2"/>